<proteinExistence type="predicted"/>
<organism evidence="1 2">
    <name type="scientific">Phytophthora fragariae</name>
    <dbReference type="NCBI Taxonomy" id="53985"/>
    <lineage>
        <taxon>Eukaryota</taxon>
        <taxon>Sar</taxon>
        <taxon>Stramenopiles</taxon>
        <taxon>Oomycota</taxon>
        <taxon>Peronosporomycetes</taxon>
        <taxon>Peronosporales</taxon>
        <taxon>Peronosporaceae</taxon>
        <taxon>Phytophthora</taxon>
    </lineage>
</organism>
<evidence type="ECO:0000313" key="2">
    <source>
        <dbReference type="Proteomes" id="UP000476176"/>
    </source>
</evidence>
<dbReference type="EMBL" id="QXGC01007664">
    <property type="protein sequence ID" value="KAE9159984.1"/>
    <property type="molecule type" value="Genomic_DNA"/>
</dbReference>
<accession>A0A6G0MAB4</accession>
<dbReference type="Proteomes" id="UP000476176">
    <property type="component" value="Unassembled WGS sequence"/>
</dbReference>
<protein>
    <submittedName>
        <fullName evidence="1">Uncharacterized protein</fullName>
    </submittedName>
</protein>
<comment type="caution">
    <text evidence="1">The sequence shown here is derived from an EMBL/GenBank/DDBJ whole genome shotgun (WGS) entry which is preliminary data.</text>
</comment>
<gene>
    <name evidence="1" type="ORF">PF004_g31334</name>
</gene>
<sequence>MISRAIRILAESNAGQISLLVLLHRSPRGCAGRDDAGRVECRPDLADRAAATARPMAVAGRGDAGRVECRPDLAARAAASLAPWLLLDVMSRTMKMLAELTADQI</sequence>
<evidence type="ECO:0000313" key="1">
    <source>
        <dbReference type="EMBL" id="KAE9159984.1"/>
    </source>
</evidence>
<name>A0A6G0MAB4_9STRA</name>
<reference evidence="1 2" key="1">
    <citation type="submission" date="2018-09" db="EMBL/GenBank/DDBJ databases">
        <title>Genomic investigation of the strawberry pathogen Phytophthora fragariae indicates pathogenicity is determined by transcriptional variation in three key races.</title>
        <authorList>
            <person name="Adams T.M."/>
            <person name="Armitage A.D."/>
            <person name="Sobczyk M.K."/>
            <person name="Bates H.J."/>
            <person name="Dunwell J.M."/>
            <person name="Nellist C.F."/>
            <person name="Harrison R.J."/>
        </authorList>
    </citation>
    <scope>NUCLEOTIDE SEQUENCE [LARGE SCALE GENOMIC DNA]</scope>
    <source>
        <strain evidence="1 2">BC-23</strain>
    </source>
</reference>
<dbReference type="AlphaFoldDB" id="A0A6G0MAB4"/>